<keyword evidence="9" id="KW-1185">Reference proteome</keyword>
<accession>A0A9P5TQ58</accession>
<evidence type="ECO:0000313" key="8">
    <source>
        <dbReference type="EMBL" id="KAF8904721.1"/>
    </source>
</evidence>
<comment type="similarity">
    <text evidence="2">Belongs to the amidase family.</text>
</comment>
<evidence type="ECO:0000256" key="1">
    <source>
        <dbReference type="ARBA" id="ARBA00001311"/>
    </source>
</evidence>
<evidence type="ECO:0000256" key="4">
    <source>
        <dbReference type="ARBA" id="ARBA00022801"/>
    </source>
</evidence>
<evidence type="ECO:0000256" key="2">
    <source>
        <dbReference type="ARBA" id="ARBA00009199"/>
    </source>
</evidence>
<feature type="active site" description="Charge relay system" evidence="5">
    <location>
        <position position="231"/>
    </location>
</feature>
<comment type="catalytic activity">
    <reaction evidence="1">
        <text>a monocarboxylic acid amide + H2O = a monocarboxylate + NH4(+)</text>
        <dbReference type="Rhea" id="RHEA:12020"/>
        <dbReference type="ChEBI" id="CHEBI:15377"/>
        <dbReference type="ChEBI" id="CHEBI:28938"/>
        <dbReference type="ChEBI" id="CHEBI:35757"/>
        <dbReference type="ChEBI" id="CHEBI:83628"/>
        <dbReference type="EC" id="3.5.1.4"/>
    </reaction>
</comment>
<name>A0A9P5TQ58_GYMJU</name>
<feature type="binding site" evidence="6">
    <location>
        <position position="205"/>
    </location>
    <ligand>
        <name>substrate</name>
    </ligand>
</feature>
<keyword evidence="4" id="KW-0378">Hydrolase</keyword>
<feature type="domain" description="Amidase" evidence="7">
    <location>
        <begin position="84"/>
        <end position="135"/>
    </location>
</feature>
<dbReference type="Gene3D" id="3.90.1300.10">
    <property type="entry name" value="Amidase signature (AS) domain"/>
    <property type="match status" value="1"/>
</dbReference>
<feature type="active site" description="Acyl-ester intermediate" evidence="5">
    <location>
        <position position="255"/>
    </location>
</feature>
<gene>
    <name evidence="8" type="ORF">CPB84DRAFT_1677143</name>
</gene>
<proteinExistence type="inferred from homology"/>
<evidence type="ECO:0000256" key="3">
    <source>
        <dbReference type="ARBA" id="ARBA00012922"/>
    </source>
</evidence>
<dbReference type="Proteomes" id="UP000724874">
    <property type="component" value="Unassembled WGS sequence"/>
</dbReference>
<dbReference type="PANTHER" id="PTHR46072:SF2">
    <property type="entry name" value="AMIDASE (EUROFUNG)"/>
    <property type="match status" value="1"/>
</dbReference>
<dbReference type="OrthoDB" id="6428749at2759"/>
<dbReference type="Pfam" id="PF01425">
    <property type="entry name" value="Amidase"/>
    <property type="match status" value="2"/>
</dbReference>
<sequence length="593" mass="64786">MELAPDNTVTQKHWQELAAEKKERQAATIPKEWILTNLPPKEQLSVIDFPEKSGLLDDKEIEITNTEIGGLLEKLAKGIWSAVEVTTAFSKRAIIAHQLVNCLTEIFIDRALKRAAELDEHLKTTGKVVGPLHGMLYVSSEDPFLSSSKGLPISLKDQISIQGLESTMGYVSWIGQYAAKNSVLADVLEACGAVLYVKTNIPQTLMWAETFNHIFGRTLNPYNRSLTSGGSSGGEGALVALKGSPIGVGSDIGGSIRIPSAFNGLYGLRPSYGRVPYAGCVNSMEGQDSVLSVLGPLCNSLNGVKKFMQSVASQRPWLKDPLAVKKPWNEEEYQLIDHGEGKRLCFAILWHDEVILPHPPVVRALEQTKQALLKAGHEVVDWKPLKHMEIYKTLGAIWAAGAAEDYRVTTAPTGEPVIATMELAVDNPNLIVTDTPTFRPLAEGISAYDLWQVQRTRRDLRQEYLDHWNGSVALTGTGRPVDAIISPCAPYVAPPHGKNKTASYTMIWNALDYTALVLPSGLFADPVLDVKKPAHAFFNDLDKANYDLYDPATFKGAPISIQLIGRTLDEEAVIAMGEIVDSALKATAVQSKL</sequence>
<evidence type="ECO:0000256" key="6">
    <source>
        <dbReference type="PIRSR" id="PIRSR001221-2"/>
    </source>
</evidence>
<feature type="domain" description="Amidase" evidence="7">
    <location>
        <begin position="149"/>
        <end position="573"/>
    </location>
</feature>
<feature type="binding site" evidence="6">
    <location>
        <position position="231"/>
    </location>
    <ligand>
        <name>substrate</name>
    </ligand>
</feature>
<reference evidence="8" key="1">
    <citation type="submission" date="2020-11" db="EMBL/GenBank/DDBJ databases">
        <authorList>
            <consortium name="DOE Joint Genome Institute"/>
            <person name="Ahrendt S."/>
            <person name="Riley R."/>
            <person name="Andreopoulos W."/>
            <person name="LaButti K."/>
            <person name="Pangilinan J."/>
            <person name="Ruiz-duenas F.J."/>
            <person name="Barrasa J.M."/>
            <person name="Sanchez-Garcia M."/>
            <person name="Camarero S."/>
            <person name="Miyauchi S."/>
            <person name="Serrano A."/>
            <person name="Linde D."/>
            <person name="Babiker R."/>
            <person name="Drula E."/>
            <person name="Ayuso-Fernandez I."/>
            <person name="Pacheco R."/>
            <person name="Padilla G."/>
            <person name="Ferreira P."/>
            <person name="Barriuso J."/>
            <person name="Kellner H."/>
            <person name="Castanera R."/>
            <person name="Alfaro M."/>
            <person name="Ramirez L."/>
            <person name="Pisabarro A.G."/>
            <person name="Kuo A."/>
            <person name="Tritt A."/>
            <person name="Lipzen A."/>
            <person name="He G."/>
            <person name="Yan M."/>
            <person name="Ng V."/>
            <person name="Cullen D."/>
            <person name="Martin F."/>
            <person name="Rosso M.-N."/>
            <person name="Henrissat B."/>
            <person name="Hibbett D."/>
            <person name="Martinez A.T."/>
            <person name="Grigoriev I.V."/>
        </authorList>
    </citation>
    <scope>NUCLEOTIDE SEQUENCE</scope>
    <source>
        <strain evidence="8">AH 44721</strain>
    </source>
</reference>
<organism evidence="8 9">
    <name type="scientific">Gymnopilus junonius</name>
    <name type="common">Spectacular rustgill mushroom</name>
    <name type="synonym">Gymnopilus spectabilis subsp. junonius</name>
    <dbReference type="NCBI Taxonomy" id="109634"/>
    <lineage>
        <taxon>Eukaryota</taxon>
        <taxon>Fungi</taxon>
        <taxon>Dikarya</taxon>
        <taxon>Basidiomycota</taxon>
        <taxon>Agaricomycotina</taxon>
        <taxon>Agaricomycetes</taxon>
        <taxon>Agaricomycetidae</taxon>
        <taxon>Agaricales</taxon>
        <taxon>Agaricineae</taxon>
        <taxon>Hymenogastraceae</taxon>
        <taxon>Gymnopilus</taxon>
    </lineage>
</organism>
<protein>
    <recommendedName>
        <fullName evidence="3">amidase</fullName>
        <ecNumber evidence="3">3.5.1.4</ecNumber>
    </recommendedName>
</protein>
<dbReference type="PIRSF" id="PIRSF001221">
    <property type="entry name" value="Amidase_fungi"/>
    <property type="match status" value="1"/>
</dbReference>
<dbReference type="InterPro" id="IPR020556">
    <property type="entry name" value="Amidase_CS"/>
</dbReference>
<feature type="active site" description="Charge relay system" evidence="5">
    <location>
        <position position="156"/>
    </location>
</feature>
<comment type="caution">
    <text evidence="8">The sequence shown here is derived from an EMBL/GenBank/DDBJ whole genome shotgun (WGS) entry which is preliminary data.</text>
</comment>
<dbReference type="SUPFAM" id="SSF75304">
    <property type="entry name" value="Amidase signature (AS) enzymes"/>
    <property type="match status" value="1"/>
</dbReference>
<evidence type="ECO:0000313" key="9">
    <source>
        <dbReference type="Proteomes" id="UP000724874"/>
    </source>
</evidence>
<evidence type="ECO:0000256" key="5">
    <source>
        <dbReference type="PIRSR" id="PIRSR001221-1"/>
    </source>
</evidence>
<dbReference type="AlphaFoldDB" id="A0A9P5TQ58"/>
<dbReference type="EMBL" id="JADNYJ010000025">
    <property type="protein sequence ID" value="KAF8904721.1"/>
    <property type="molecule type" value="Genomic_DNA"/>
</dbReference>
<dbReference type="InterPro" id="IPR023631">
    <property type="entry name" value="Amidase_dom"/>
</dbReference>
<dbReference type="PROSITE" id="PS00571">
    <property type="entry name" value="AMIDASES"/>
    <property type="match status" value="1"/>
</dbReference>
<dbReference type="InterPro" id="IPR036928">
    <property type="entry name" value="AS_sf"/>
</dbReference>
<dbReference type="GO" id="GO:0004040">
    <property type="term" value="F:amidase activity"/>
    <property type="evidence" value="ECO:0007669"/>
    <property type="project" value="UniProtKB-EC"/>
</dbReference>
<feature type="binding site" evidence="6">
    <location>
        <begin position="252"/>
        <end position="255"/>
    </location>
    <ligand>
        <name>substrate</name>
    </ligand>
</feature>
<dbReference type="EC" id="3.5.1.4" evidence="3"/>
<evidence type="ECO:0000259" key="7">
    <source>
        <dbReference type="Pfam" id="PF01425"/>
    </source>
</evidence>
<dbReference type="PANTHER" id="PTHR46072">
    <property type="entry name" value="AMIDASE-RELATED-RELATED"/>
    <property type="match status" value="1"/>
</dbReference>